<dbReference type="Gene3D" id="3.40.525.10">
    <property type="entry name" value="CRAL-TRIO lipid binding domain"/>
    <property type="match status" value="1"/>
</dbReference>
<keyword evidence="4" id="KW-1185">Reference proteome</keyword>
<accession>A0AA88LL99</accession>
<protein>
    <recommendedName>
        <fullName evidence="2">CRAL-TRIO domain-containing protein</fullName>
    </recommendedName>
</protein>
<evidence type="ECO:0000313" key="3">
    <source>
        <dbReference type="EMBL" id="KAK2726300.1"/>
    </source>
</evidence>
<dbReference type="Proteomes" id="UP001187531">
    <property type="component" value="Unassembled WGS sequence"/>
</dbReference>
<dbReference type="SUPFAM" id="SSF46938">
    <property type="entry name" value="CRAL/TRIO N-terminal domain"/>
    <property type="match status" value="1"/>
</dbReference>
<dbReference type="CDD" id="cd00170">
    <property type="entry name" value="SEC14"/>
    <property type="match status" value="1"/>
</dbReference>
<dbReference type="SMART" id="SM01100">
    <property type="entry name" value="CRAL_TRIO_N"/>
    <property type="match status" value="1"/>
</dbReference>
<evidence type="ECO:0000259" key="2">
    <source>
        <dbReference type="PROSITE" id="PS50191"/>
    </source>
</evidence>
<dbReference type="PRINTS" id="PR00180">
    <property type="entry name" value="CRETINALDHBP"/>
</dbReference>
<dbReference type="Gene3D" id="1.10.8.20">
    <property type="entry name" value="N-terminal domain of phosphatidylinositol transfer protein sec14p"/>
    <property type="match status" value="1"/>
</dbReference>
<dbReference type="Pfam" id="PF00650">
    <property type="entry name" value="CRAL_TRIO"/>
    <property type="match status" value="1"/>
</dbReference>
<dbReference type="SUPFAM" id="SSF52087">
    <property type="entry name" value="CRAL/TRIO domain"/>
    <property type="match status" value="1"/>
</dbReference>
<dbReference type="SMART" id="SM00516">
    <property type="entry name" value="SEC14"/>
    <property type="match status" value="1"/>
</dbReference>
<dbReference type="PANTHER" id="PTHR10174">
    <property type="entry name" value="ALPHA-TOCOPHEROL TRANSFER PROTEIN-RELATED"/>
    <property type="match status" value="1"/>
</dbReference>
<dbReference type="InterPro" id="IPR036865">
    <property type="entry name" value="CRAL-TRIO_dom_sf"/>
</dbReference>
<feature type="transmembrane region" description="Helical" evidence="1">
    <location>
        <begin position="200"/>
        <end position="221"/>
    </location>
</feature>
<organism evidence="3 4">
    <name type="scientific">Artemia franciscana</name>
    <name type="common">Brine shrimp</name>
    <name type="synonym">Artemia sanfranciscana</name>
    <dbReference type="NCBI Taxonomy" id="6661"/>
    <lineage>
        <taxon>Eukaryota</taxon>
        <taxon>Metazoa</taxon>
        <taxon>Ecdysozoa</taxon>
        <taxon>Arthropoda</taxon>
        <taxon>Crustacea</taxon>
        <taxon>Branchiopoda</taxon>
        <taxon>Anostraca</taxon>
        <taxon>Artemiidae</taxon>
        <taxon>Artemia</taxon>
    </lineage>
</organism>
<dbReference type="InterPro" id="IPR011074">
    <property type="entry name" value="CRAL/TRIO_N_dom"/>
</dbReference>
<dbReference type="EMBL" id="JAVRJZ010000002">
    <property type="protein sequence ID" value="KAK2726300.1"/>
    <property type="molecule type" value="Genomic_DNA"/>
</dbReference>
<proteinExistence type="predicted"/>
<dbReference type="GO" id="GO:1902936">
    <property type="term" value="F:phosphatidylinositol bisphosphate binding"/>
    <property type="evidence" value="ECO:0007669"/>
    <property type="project" value="TreeGrafter"/>
</dbReference>
<gene>
    <name evidence="3" type="ORF">QYM36_000672</name>
</gene>
<dbReference type="InterPro" id="IPR036273">
    <property type="entry name" value="CRAL/TRIO_N_dom_sf"/>
</dbReference>
<comment type="caution">
    <text evidence="3">The sequence shown here is derived from an EMBL/GenBank/DDBJ whole genome shotgun (WGS) entry which is preliminary data.</text>
</comment>
<keyword evidence="1" id="KW-1133">Transmembrane helix</keyword>
<sequence length="274" mass="31790">MPCSPEFSVESCYTSPTTESQKEKKDCHGCSSIKQESDNALEDFRMAVKEQELDYITTDEFLLTFLNCRKWDKNRALKLLRNYWEMRKVHSHLFDFDITSPWPALQQELTTLVRMKDGSYLFLFRVGPWNPKVCSVDEIHHLNITLLRIAATCKATVEKGLTVIVDFKNFGIYQARHFTPCHAKLIVSILQDNFPMRFRGIHIINMPYVFSLLMSLVWPLLTVKMKERVKLHYSLKTLQECFNPSDLLKEYGGDKESAEWPAAKALVTKSVLIV</sequence>
<name>A0AA88LL99_ARTSF</name>
<evidence type="ECO:0000256" key="1">
    <source>
        <dbReference type="SAM" id="Phobius"/>
    </source>
</evidence>
<dbReference type="InterPro" id="IPR001251">
    <property type="entry name" value="CRAL-TRIO_dom"/>
</dbReference>
<dbReference type="PANTHER" id="PTHR10174:SF130">
    <property type="entry name" value="ALPHA-TOCOPHEROL TRANSFER PROTEIN-LIKE"/>
    <property type="match status" value="1"/>
</dbReference>
<evidence type="ECO:0000313" key="4">
    <source>
        <dbReference type="Proteomes" id="UP001187531"/>
    </source>
</evidence>
<dbReference type="EMBL" id="JAVRJZ010000002">
    <property type="protein sequence ID" value="KAK2726296.1"/>
    <property type="molecule type" value="Genomic_DNA"/>
</dbReference>
<dbReference type="PROSITE" id="PS50191">
    <property type="entry name" value="CRAL_TRIO"/>
    <property type="match status" value="1"/>
</dbReference>
<dbReference type="AlphaFoldDB" id="A0AA88LL99"/>
<keyword evidence="1" id="KW-0812">Transmembrane</keyword>
<dbReference type="GO" id="GO:0016020">
    <property type="term" value="C:membrane"/>
    <property type="evidence" value="ECO:0007669"/>
    <property type="project" value="TreeGrafter"/>
</dbReference>
<feature type="domain" description="CRAL-TRIO" evidence="2">
    <location>
        <begin position="116"/>
        <end position="259"/>
    </location>
</feature>
<reference evidence="3" key="1">
    <citation type="submission" date="2023-07" db="EMBL/GenBank/DDBJ databases">
        <title>Chromosome-level genome assembly of Artemia franciscana.</title>
        <authorList>
            <person name="Jo E."/>
        </authorList>
    </citation>
    <scope>NUCLEOTIDE SEQUENCE</scope>
    <source>
        <tissue evidence="3">Whole body</tissue>
    </source>
</reference>
<keyword evidence="1" id="KW-0472">Membrane</keyword>